<keyword evidence="1" id="KW-0472">Membrane</keyword>
<name>A0ABD5V6Z4_9EURY</name>
<proteinExistence type="predicted"/>
<feature type="transmembrane region" description="Helical" evidence="1">
    <location>
        <begin position="7"/>
        <end position="28"/>
    </location>
</feature>
<gene>
    <name evidence="2" type="ORF">ACFQGB_00430</name>
</gene>
<organism evidence="2 3">
    <name type="scientific">Halorubellus litoreus</name>
    <dbReference type="NCBI Taxonomy" id="755308"/>
    <lineage>
        <taxon>Archaea</taxon>
        <taxon>Methanobacteriati</taxon>
        <taxon>Methanobacteriota</taxon>
        <taxon>Stenosarchaea group</taxon>
        <taxon>Halobacteria</taxon>
        <taxon>Halobacteriales</taxon>
        <taxon>Halorubellaceae</taxon>
        <taxon>Halorubellus</taxon>
    </lineage>
</organism>
<keyword evidence="3" id="KW-1185">Reference proteome</keyword>
<evidence type="ECO:0000256" key="1">
    <source>
        <dbReference type="SAM" id="Phobius"/>
    </source>
</evidence>
<feature type="transmembrane region" description="Helical" evidence="1">
    <location>
        <begin position="34"/>
        <end position="54"/>
    </location>
</feature>
<comment type="caution">
    <text evidence="2">The sequence shown here is derived from an EMBL/GenBank/DDBJ whole genome shotgun (WGS) entry which is preliminary data.</text>
</comment>
<dbReference type="Proteomes" id="UP001596395">
    <property type="component" value="Unassembled WGS sequence"/>
</dbReference>
<evidence type="ECO:0000313" key="3">
    <source>
        <dbReference type="Proteomes" id="UP001596395"/>
    </source>
</evidence>
<dbReference type="RefSeq" id="WP_336348352.1">
    <property type="nucleotide sequence ID" value="NZ_JAZAQL010000001.1"/>
</dbReference>
<dbReference type="EMBL" id="JBHSXN010000001">
    <property type="protein sequence ID" value="MFC6951314.1"/>
    <property type="molecule type" value="Genomic_DNA"/>
</dbReference>
<dbReference type="AlphaFoldDB" id="A0ABD5V6Z4"/>
<keyword evidence="1" id="KW-0812">Transmembrane</keyword>
<reference evidence="2 3" key="1">
    <citation type="journal article" date="2019" name="Int. J. Syst. Evol. Microbiol.">
        <title>The Global Catalogue of Microorganisms (GCM) 10K type strain sequencing project: providing services to taxonomists for standard genome sequencing and annotation.</title>
        <authorList>
            <consortium name="The Broad Institute Genomics Platform"/>
            <consortium name="The Broad Institute Genome Sequencing Center for Infectious Disease"/>
            <person name="Wu L."/>
            <person name="Ma J."/>
        </authorList>
    </citation>
    <scope>NUCLEOTIDE SEQUENCE [LARGE SCALE GENOMIC DNA]</scope>
    <source>
        <strain evidence="2 3">GX26</strain>
    </source>
</reference>
<keyword evidence="1" id="KW-1133">Transmembrane helix</keyword>
<dbReference type="Pfam" id="PF24020">
    <property type="entry name" value="DUF7333"/>
    <property type="match status" value="1"/>
</dbReference>
<dbReference type="InterPro" id="IPR055757">
    <property type="entry name" value="DUF7333"/>
</dbReference>
<evidence type="ECO:0000313" key="2">
    <source>
        <dbReference type="EMBL" id="MFC6951314.1"/>
    </source>
</evidence>
<protein>
    <submittedName>
        <fullName evidence="2">Uncharacterized protein</fullName>
    </submittedName>
</protein>
<accession>A0ABD5V6Z4</accession>
<sequence>MEFTQGTTIGLFLLVVVVGVGGLLASGVMAASTILMMVAPSVLVFGGLCLFLGVKHGEHRAGGGGDGSRQFGG</sequence>